<feature type="compositionally biased region" description="Low complexity" evidence="3">
    <location>
        <begin position="563"/>
        <end position="572"/>
    </location>
</feature>
<dbReference type="OrthoDB" id="2747330at2759"/>
<evidence type="ECO:0000256" key="3">
    <source>
        <dbReference type="SAM" id="MobiDB-lite"/>
    </source>
</evidence>
<reference evidence="6" key="1">
    <citation type="submission" date="2021-11" db="EMBL/GenBank/DDBJ databases">
        <authorList>
            <person name="Herlambang A."/>
            <person name="Guo Y."/>
            <person name="Takashima Y."/>
            <person name="Nishizawa T."/>
        </authorList>
    </citation>
    <scope>NUCLEOTIDE SEQUENCE</scope>
    <source>
        <strain evidence="6">E1425</strain>
    </source>
</reference>
<dbReference type="PROSITE" id="PS51767">
    <property type="entry name" value="PEPTIDASE_A1"/>
    <property type="match status" value="1"/>
</dbReference>
<feature type="region of interest" description="Disordered" evidence="3">
    <location>
        <begin position="34"/>
        <end position="138"/>
    </location>
</feature>
<comment type="caution">
    <text evidence="6">The sequence shown here is derived from an EMBL/GenBank/DDBJ whole genome shotgun (WGS) entry which is preliminary data.</text>
</comment>
<dbReference type="InterPro" id="IPR033121">
    <property type="entry name" value="PEPTIDASE_A1"/>
</dbReference>
<feature type="region of interest" description="Disordered" evidence="3">
    <location>
        <begin position="151"/>
        <end position="171"/>
    </location>
</feature>
<feature type="region of interest" description="Disordered" evidence="3">
    <location>
        <begin position="474"/>
        <end position="572"/>
    </location>
</feature>
<dbReference type="CDD" id="cd05471">
    <property type="entry name" value="pepsin_like"/>
    <property type="match status" value="1"/>
</dbReference>
<dbReference type="AlphaFoldDB" id="A0A9P3HGV6"/>
<feature type="active site" evidence="2">
    <location>
        <position position="204"/>
    </location>
</feature>
<dbReference type="PANTHER" id="PTHR47966">
    <property type="entry name" value="BETA-SITE APP-CLEAVING ENZYME, ISOFORM A-RELATED"/>
    <property type="match status" value="1"/>
</dbReference>
<accession>A0A9P3HGV6</accession>
<feature type="compositionally biased region" description="Basic and acidic residues" evidence="3">
    <location>
        <begin position="79"/>
        <end position="89"/>
    </location>
</feature>
<reference evidence="6" key="2">
    <citation type="journal article" date="2022" name="Microbiol. Resour. Announc.">
        <title>Whole-Genome Sequence of Entomortierella parvispora E1425, a Mucoromycotan Fungus Associated with Burkholderiaceae-Related Endosymbiotic Bacteria.</title>
        <authorList>
            <person name="Herlambang A."/>
            <person name="Guo Y."/>
            <person name="Takashima Y."/>
            <person name="Narisawa K."/>
            <person name="Ohta H."/>
            <person name="Nishizawa T."/>
        </authorList>
    </citation>
    <scope>NUCLEOTIDE SEQUENCE</scope>
    <source>
        <strain evidence="6">E1425</strain>
    </source>
</reference>
<dbReference type="InterPro" id="IPR021109">
    <property type="entry name" value="Peptidase_aspartic_dom_sf"/>
</dbReference>
<feature type="active site" evidence="2">
    <location>
        <position position="413"/>
    </location>
</feature>
<organism evidence="6 7">
    <name type="scientific">Entomortierella parvispora</name>
    <dbReference type="NCBI Taxonomy" id="205924"/>
    <lineage>
        <taxon>Eukaryota</taxon>
        <taxon>Fungi</taxon>
        <taxon>Fungi incertae sedis</taxon>
        <taxon>Mucoromycota</taxon>
        <taxon>Mortierellomycotina</taxon>
        <taxon>Mortierellomycetes</taxon>
        <taxon>Mortierellales</taxon>
        <taxon>Mortierellaceae</taxon>
        <taxon>Entomortierella</taxon>
    </lineage>
</organism>
<dbReference type="PANTHER" id="PTHR47966:SF51">
    <property type="entry name" value="BETA-SITE APP-CLEAVING ENZYME, ISOFORM A-RELATED"/>
    <property type="match status" value="1"/>
</dbReference>
<dbReference type="GO" id="GO:0006508">
    <property type="term" value="P:proteolysis"/>
    <property type="evidence" value="ECO:0007669"/>
    <property type="project" value="InterPro"/>
</dbReference>
<evidence type="ECO:0000313" key="7">
    <source>
        <dbReference type="Proteomes" id="UP000827284"/>
    </source>
</evidence>
<dbReference type="SUPFAM" id="SSF50630">
    <property type="entry name" value="Acid proteases"/>
    <property type="match status" value="2"/>
</dbReference>
<dbReference type="Proteomes" id="UP000827284">
    <property type="component" value="Unassembled WGS sequence"/>
</dbReference>
<keyword evidence="4" id="KW-0732">Signal</keyword>
<sequence length="667" mass="73658">MKSIFIGLTTLLASLSLTASAKLHRVTINRVARTEDSESTSRHLKQTLARYSKEPDAAPLVQTEEEQTTQIIPHQLEVPSEKTTLEKNGKTTKAGRKQKSKDLKKEKKEQQQKQKQRFEQGQQLQQQPFRLEENDGQEEGYTLVEMDNVKSEAVEPERQSMPTPRRSKQIDSERVPIEYNPSEVAFVGQVGIGTPPQYFSLEFDIGSADTWITSWHANCSLNQPCTDRRRRALFPDRSSTFNSDPNIPWTVNFSDGAKIEGSLSSDVVQVAGFVIDRQILGVATNLKSLKQSGIDGSLGLGLADLSFNGDATPIENLISAGSMRPEVGVWLGSGNQGGELIFGGRDRARYIGELSYFNVPAGSAYWSTPVQSLTVITHELVTDGTNQSKLKSEVIPSRIGTGTGNNVPSIIFDTSSNLILLPPRVALKVHQTVHNFFFGWYSGYSYIYGAYTVSCSLADDGGPDLWVELGPAVERATDKESPETPPNGASTKDKRDKQSTDSYANKKTRERGKRAVSKVESEPGDSNKETSKDKDRDGDKEKNNGKDKDKDAKTQPDSSGQDAPLPASSVPSVPSFSFSFPLRPLRPPPNGPTTNLNNRFRISGRDLVRERVPVLGALFNICYSGVQASKTDEDDWVFGNIWFMNNYMTLDHLHRQIGIAPAVQPEI</sequence>
<dbReference type="PRINTS" id="PR00792">
    <property type="entry name" value="PEPSIN"/>
</dbReference>
<dbReference type="EMBL" id="BQFW01000012">
    <property type="protein sequence ID" value="GJJ76082.1"/>
    <property type="molecule type" value="Genomic_DNA"/>
</dbReference>
<protein>
    <recommendedName>
        <fullName evidence="5">Peptidase A1 domain-containing protein</fullName>
    </recommendedName>
</protein>
<keyword evidence="7" id="KW-1185">Reference proteome</keyword>
<evidence type="ECO:0000313" key="6">
    <source>
        <dbReference type="EMBL" id="GJJ76082.1"/>
    </source>
</evidence>
<dbReference type="Gene3D" id="2.40.70.10">
    <property type="entry name" value="Acid Proteases"/>
    <property type="match status" value="3"/>
</dbReference>
<dbReference type="InterPro" id="IPR001461">
    <property type="entry name" value="Aspartic_peptidase_A1"/>
</dbReference>
<feature type="compositionally biased region" description="Basic and acidic residues" evidence="3">
    <location>
        <begin position="517"/>
        <end position="554"/>
    </location>
</feature>
<feature type="domain" description="Peptidase A1" evidence="5">
    <location>
        <begin position="186"/>
        <end position="660"/>
    </location>
</feature>
<dbReference type="GO" id="GO:0004190">
    <property type="term" value="F:aspartic-type endopeptidase activity"/>
    <property type="evidence" value="ECO:0007669"/>
    <property type="project" value="InterPro"/>
</dbReference>
<dbReference type="Pfam" id="PF00026">
    <property type="entry name" value="Asp"/>
    <property type="match status" value="1"/>
</dbReference>
<name>A0A9P3HGV6_9FUNG</name>
<feature type="compositionally biased region" description="Basic residues" evidence="3">
    <location>
        <begin position="506"/>
        <end position="516"/>
    </location>
</feature>
<gene>
    <name evidence="6" type="ORF">EMPS_08441</name>
</gene>
<proteinExistence type="inferred from homology"/>
<comment type="similarity">
    <text evidence="1">Belongs to the peptidase A1 family.</text>
</comment>
<evidence type="ECO:0000256" key="2">
    <source>
        <dbReference type="PIRSR" id="PIRSR601461-1"/>
    </source>
</evidence>
<evidence type="ECO:0000256" key="4">
    <source>
        <dbReference type="SAM" id="SignalP"/>
    </source>
</evidence>
<feature type="signal peptide" evidence="4">
    <location>
        <begin position="1"/>
        <end position="20"/>
    </location>
</feature>
<feature type="compositionally biased region" description="Basic and acidic residues" evidence="3">
    <location>
        <begin position="100"/>
        <end position="118"/>
    </location>
</feature>
<dbReference type="InterPro" id="IPR034164">
    <property type="entry name" value="Pepsin-like_dom"/>
</dbReference>
<evidence type="ECO:0000259" key="5">
    <source>
        <dbReference type="PROSITE" id="PS51767"/>
    </source>
</evidence>
<evidence type="ECO:0000256" key="1">
    <source>
        <dbReference type="ARBA" id="ARBA00007447"/>
    </source>
</evidence>
<feature type="chain" id="PRO_5040293255" description="Peptidase A1 domain-containing protein" evidence="4">
    <location>
        <begin position="21"/>
        <end position="667"/>
    </location>
</feature>